<feature type="transmembrane region" description="Helical" evidence="5">
    <location>
        <begin position="65"/>
        <end position="87"/>
    </location>
</feature>
<dbReference type="AlphaFoldDB" id="A0A286RBA1"/>
<accession>A0A286RBA1</accession>
<keyword evidence="4 5" id="KW-0472">Membrane</keyword>
<feature type="transmembrane region" description="Helical" evidence="5">
    <location>
        <begin position="99"/>
        <end position="119"/>
    </location>
</feature>
<protein>
    <recommendedName>
        <fullName evidence="8">Colicin V production protein</fullName>
    </recommendedName>
</protein>
<evidence type="ECO:0008006" key="8">
    <source>
        <dbReference type="Google" id="ProtNLM"/>
    </source>
</evidence>
<proteinExistence type="predicted"/>
<keyword evidence="7" id="KW-1185">Reference proteome</keyword>
<evidence type="ECO:0000256" key="2">
    <source>
        <dbReference type="ARBA" id="ARBA00022692"/>
    </source>
</evidence>
<keyword evidence="2 5" id="KW-0812">Transmembrane</keyword>
<organism evidence="6 7">
    <name type="scientific">Thermogutta terrifontis</name>
    <dbReference type="NCBI Taxonomy" id="1331910"/>
    <lineage>
        <taxon>Bacteria</taxon>
        <taxon>Pseudomonadati</taxon>
        <taxon>Planctomycetota</taxon>
        <taxon>Planctomycetia</taxon>
        <taxon>Pirellulales</taxon>
        <taxon>Thermoguttaceae</taxon>
        <taxon>Thermogutta</taxon>
    </lineage>
</organism>
<dbReference type="OrthoDB" id="272639at2"/>
<sequence>MLVYLLWIVIVGACVGFIFREGLWSAFIRFVNILMAGILATNFFEPAARMMEDMIGPNLTYFYDFLAFWLVFSVSMIILHIATAFLSRVKVRFNLYLNQAGAVVMGLFTGILMCWLFNFSLHLAPLGTKPFMTPILSEDGTPLGVQWARVASYLSKGALSRSVSEAEAARYGGPVAAFPGAKNIFQTYYERAQKLEEQVTSGGGFTTESAPPR</sequence>
<reference evidence="6 7" key="1">
    <citation type="journal article" name="Front. Microbiol.">
        <title>Sugar Metabolism of the First Thermophilic Planctomycete Thermogutta terrifontis: Comparative Genomic and Transcriptomic Approaches.</title>
        <authorList>
            <person name="Elcheninov A.G."/>
            <person name="Menzel P."/>
            <person name="Gudbergsdottir S.R."/>
            <person name="Slesarev A.I."/>
            <person name="Kadnikov V.V."/>
            <person name="Krogh A."/>
            <person name="Bonch-Osmolovskaya E.A."/>
            <person name="Peng X."/>
            <person name="Kublanov I.V."/>
        </authorList>
    </citation>
    <scope>NUCLEOTIDE SEQUENCE [LARGE SCALE GENOMIC DNA]</scope>
    <source>
        <strain evidence="6 7">R1</strain>
    </source>
</reference>
<comment type="subcellular location">
    <subcellularLocation>
        <location evidence="1">Membrane</location>
        <topology evidence="1">Multi-pass membrane protein</topology>
    </subcellularLocation>
</comment>
<name>A0A286RBA1_9BACT</name>
<evidence type="ECO:0000256" key="5">
    <source>
        <dbReference type="SAM" id="Phobius"/>
    </source>
</evidence>
<dbReference type="Pfam" id="PF02674">
    <property type="entry name" value="Colicin_V"/>
    <property type="match status" value="1"/>
</dbReference>
<dbReference type="KEGG" id="ttf:THTE_0636"/>
<evidence type="ECO:0000256" key="1">
    <source>
        <dbReference type="ARBA" id="ARBA00004141"/>
    </source>
</evidence>
<feature type="transmembrane region" description="Helical" evidence="5">
    <location>
        <begin position="26"/>
        <end position="44"/>
    </location>
</feature>
<dbReference type="RefSeq" id="WP_095413909.1">
    <property type="nucleotide sequence ID" value="NZ_CP018477.1"/>
</dbReference>
<evidence type="ECO:0000313" key="6">
    <source>
        <dbReference type="EMBL" id="ASV73238.1"/>
    </source>
</evidence>
<keyword evidence="3 5" id="KW-1133">Transmembrane helix</keyword>
<gene>
    <name evidence="6" type="ORF">THTE_0636</name>
</gene>
<dbReference type="GO" id="GO:0016020">
    <property type="term" value="C:membrane"/>
    <property type="evidence" value="ECO:0007669"/>
    <property type="project" value="UniProtKB-SubCell"/>
</dbReference>
<dbReference type="Proteomes" id="UP000215086">
    <property type="component" value="Chromosome"/>
</dbReference>
<evidence type="ECO:0000256" key="4">
    <source>
        <dbReference type="ARBA" id="ARBA00023136"/>
    </source>
</evidence>
<dbReference type="EMBL" id="CP018477">
    <property type="protein sequence ID" value="ASV73238.1"/>
    <property type="molecule type" value="Genomic_DNA"/>
</dbReference>
<dbReference type="GO" id="GO:0009403">
    <property type="term" value="P:toxin biosynthetic process"/>
    <property type="evidence" value="ECO:0007669"/>
    <property type="project" value="InterPro"/>
</dbReference>
<dbReference type="InterPro" id="IPR003825">
    <property type="entry name" value="Colicin-V_CvpA"/>
</dbReference>
<evidence type="ECO:0000313" key="7">
    <source>
        <dbReference type="Proteomes" id="UP000215086"/>
    </source>
</evidence>
<evidence type="ECO:0000256" key="3">
    <source>
        <dbReference type="ARBA" id="ARBA00022989"/>
    </source>
</evidence>